<proteinExistence type="predicted"/>
<keyword evidence="1" id="KW-0863">Zinc-finger</keyword>
<reference evidence="5 6" key="1">
    <citation type="journal article" date="2018" name="Cell">
        <title>The Chara Genome: Secondary Complexity and Implications for Plant Terrestrialization.</title>
        <authorList>
            <person name="Nishiyama T."/>
            <person name="Sakayama H."/>
            <person name="Vries J.D."/>
            <person name="Buschmann H."/>
            <person name="Saint-Marcoux D."/>
            <person name="Ullrich K.K."/>
            <person name="Haas F.B."/>
            <person name="Vanderstraeten L."/>
            <person name="Becker D."/>
            <person name="Lang D."/>
            <person name="Vosolsobe S."/>
            <person name="Rombauts S."/>
            <person name="Wilhelmsson P.K.I."/>
            <person name="Janitza P."/>
            <person name="Kern R."/>
            <person name="Heyl A."/>
            <person name="Rumpler F."/>
            <person name="Villalobos L.I.A.C."/>
            <person name="Clay J.M."/>
            <person name="Skokan R."/>
            <person name="Toyoda A."/>
            <person name="Suzuki Y."/>
            <person name="Kagoshima H."/>
            <person name="Schijlen E."/>
            <person name="Tajeshwar N."/>
            <person name="Catarino B."/>
            <person name="Hetherington A.J."/>
            <person name="Saltykova A."/>
            <person name="Bonnot C."/>
            <person name="Breuninger H."/>
            <person name="Symeonidi A."/>
            <person name="Radhakrishnan G.V."/>
            <person name="Van Nieuwerburgh F."/>
            <person name="Deforce D."/>
            <person name="Chang C."/>
            <person name="Karol K.G."/>
            <person name="Hedrich R."/>
            <person name="Ulvskov P."/>
            <person name="Glockner G."/>
            <person name="Delwiche C.F."/>
            <person name="Petrasek J."/>
            <person name="Van de Peer Y."/>
            <person name="Friml J."/>
            <person name="Beilby M."/>
            <person name="Dolan L."/>
            <person name="Kohara Y."/>
            <person name="Sugano S."/>
            <person name="Fujiyama A."/>
            <person name="Delaux P.-M."/>
            <person name="Quint M."/>
            <person name="TheiBen G."/>
            <person name="Hagemann M."/>
            <person name="Harholt J."/>
            <person name="Dunand C."/>
            <person name="Zachgo S."/>
            <person name="Langdale J."/>
            <person name="Maumus F."/>
            <person name="Straeten D.V.D."/>
            <person name="Gould S.B."/>
            <person name="Rensing S.A."/>
        </authorList>
    </citation>
    <scope>NUCLEOTIDE SEQUENCE [LARGE SCALE GENOMIC DNA]</scope>
    <source>
        <strain evidence="5 6">S276</strain>
    </source>
</reference>
<evidence type="ECO:0000313" key="6">
    <source>
        <dbReference type="Proteomes" id="UP000265515"/>
    </source>
</evidence>
<dbReference type="SUPFAM" id="SSF57756">
    <property type="entry name" value="Retrovirus zinc finger-like domains"/>
    <property type="match status" value="1"/>
</dbReference>
<feature type="coiled-coil region" evidence="2">
    <location>
        <begin position="772"/>
        <end position="814"/>
    </location>
</feature>
<keyword evidence="1" id="KW-0479">Metal-binding</keyword>
<feature type="region of interest" description="Disordered" evidence="3">
    <location>
        <begin position="676"/>
        <end position="718"/>
    </location>
</feature>
<accession>A0A388L372</accession>
<evidence type="ECO:0000256" key="3">
    <source>
        <dbReference type="SAM" id="MobiDB-lite"/>
    </source>
</evidence>
<keyword evidence="1" id="KW-0862">Zinc</keyword>
<feature type="coiled-coil region" evidence="2">
    <location>
        <begin position="278"/>
        <end position="312"/>
    </location>
</feature>
<feature type="domain" description="CCHC-type" evidence="4">
    <location>
        <begin position="10"/>
        <end position="24"/>
    </location>
</feature>
<evidence type="ECO:0000259" key="4">
    <source>
        <dbReference type="PROSITE" id="PS50158"/>
    </source>
</evidence>
<name>A0A388L372_CHABU</name>
<dbReference type="GO" id="GO:0003676">
    <property type="term" value="F:nucleic acid binding"/>
    <property type="evidence" value="ECO:0007669"/>
    <property type="project" value="InterPro"/>
</dbReference>
<keyword evidence="2" id="KW-0175">Coiled coil</keyword>
<dbReference type="Proteomes" id="UP000265515">
    <property type="component" value="Unassembled WGS sequence"/>
</dbReference>
<feature type="coiled-coil region" evidence="2">
    <location>
        <begin position="105"/>
        <end position="143"/>
    </location>
</feature>
<sequence>MAGVPVNRGCYECGSMSHWVRDCPHRARQFRPPATEANTVPTGAPLLTLLAPSSFSAPPNPSSIPSNSHEAGPSNYGAGYQQPTRSGGWWRANQERLDMCYSKYLEDQQKEVKRKEEEEKARVRKEEDRKLEWKKERELFEQEMGNQLEKRMQKLCLVKEGGKEAVGASSMVNEVATLKAENEMRRMELGGGQEIMGMKKEIEALRGKNERAMDEAVLWKSEALRPGNKRESIAINTPDCSLRGTPKPRWTDNIREGDKWKEEYRKLQGLHKVTNTEAEVLKMKRDEAEVKRMEAEKQVKSLQDKLSRLTAKEKGDKPVSGGTNLKERLEEVALRSTRKGKKATPGRVARKGDGYKENDANDRFAFIEDQRKQLRMMRKCGLESLCKDAGIKLGKVDQMVSESADFRDDKAFGKSKGKEKAEGSPSQDDCSVYEGMDVGIPHVRRKDLSGCFQAETGRFSDKVCKEEDLRTWCALVDGLVRVPIDHNPGDTLVCCPLLYREGMRKLFLGNDEFVECEEGEANILRKTKSRYNDAKLGGLAKWDARGSVGKAYAIPKHKDAMKWRPVCPSQTECSVRVCWKVSQETTVMATSNGFVRSCYNFGQAGHIQCFCPHPPRQAPVSNPNSAIVPVQTQPLLTLPSTSNNTYFNSQLNRGGWTGPSNTKRIKTLEETVTKIKIRHDAEEEHEKKKSEDEEKERRDKEDELRRQKDKQDRDEHYKQIGDLISSRLGGAEEIMNLKKKEVCDIKTLRVEVDNLKKMRNLPVATVNEVESSVRLQREYDEAKHKAQEASKRRIAALEEQVQSLKRISEEAMNKAEG</sequence>
<comment type="caution">
    <text evidence="5">The sequence shown here is derived from an EMBL/GenBank/DDBJ whole genome shotgun (WGS) entry which is preliminary data.</text>
</comment>
<evidence type="ECO:0000256" key="1">
    <source>
        <dbReference type="PROSITE-ProRule" id="PRU00047"/>
    </source>
</evidence>
<evidence type="ECO:0000313" key="5">
    <source>
        <dbReference type="EMBL" id="GBG76746.1"/>
    </source>
</evidence>
<dbReference type="PROSITE" id="PS50158">
    <property type="entry name" value="ZF_CCHC"/>
    <property type="match status" value="1"/>
</dbReference>
<feature type="region of interest" description="Disordered" evidence="3">
    <location>
        <begin position="334"/>
        <end position="355"/>
    </location>
</feature>
<dbReference type="Gramene" id="GBG76746">
    <property type="protein sequence ID" value="GBG76746"/>
    <property type="gene ID" value="CBR_g22962"/>
</dbReference>
<feature type="region of interest" description="Disordered" evidence="3">
    <location>
        <begin position="51"/>
        <end position="87"/>
    </location>
</feature>
<feature type="compositionally biased region" description="Low complexity" evidence="3">
    <location>
        <begin position="51"/>
        <end position="68"/>
    </location>
</feature>
<evidence type="ECO:0000256" key="2">
    <source>
        <dbReference type="SAM" id="Coils"/>
    </source>
</evidence>
<protein>
    <recommendedName>
        <fullName evidence="4">CCHC-type domain-containing protein</fullName>
    </recommendedName>
</protein>
<dbReference type="InterPro" id="IPR001878">
    <property type="entry name" value="Znf_CCHC"/>
</dbReference>
<dbReference type="AlphaFoldDB" id="A0A388L372"/>
<dbReference type="InterPro" id="IPR036875">
    <property type="entry name" value="Znf_CCHC_sf"/>
</dbReference>
<organism evidence="5 6">
    <name type="scientific">Chara braunii</name>
    <name type="common">Braun's stonewort</name>
    <dbReference type="NCBI Taxonomy" id="69332"/>
    <lineage>
        <taxon>Eukaryota</taxon>
        <taxon>Viridiplantae</taxon>
        <taxon>Streptophyta</taxon>
        <taxon>Charophyceae</taxon>
        <taxon>Charales</taxon>
        <taxon>Characeae</taxon>
        <taxon>Chara</taxon>
    </lineage>
</organism>
<dbReference type="GO" id="GO:0008270">
    <property type="term" value="F:zinc ion binding"/>
    <property type="evidence" value="ECO:0007669"/>
    <property type="project" value="UniProtKB-KW"/>
</dbReference>
<keyword evidence="6" id="KW-1185">Reference proteome</keyword>
<gene>
    <name evidence="5" type="ORF">CBR_g22962</name>
</gene>
<dbReference type="EMBL" id="BFEA01000252">
    <property type="protein sequence ID" value="GBG76746.1"/>
    <property type="molecule type" value="Genomic_DNA"/>
</dbReference>
<dbReference type="SMART" id="SM00343">
    <property type="entry name" value="ZnF_C2HC"/>
    <property type="match status" value="2"/>
</dbReference>